<feature type="region of interest" description="Disordered" evidence="1">
    <location>
        <begin position="320"/>
        <end position="360"/>
    </location>
</feature>
<dbReference type="EMBL" id="JAPEUX010000007">
    <property type="protein sequence ID" value="KAJ4348381.1"/>
    <property type="molecule type" value="Genomic_DNA"/>
</dbReference>
<dbReference type="Proteomes" id="UP001140513">
    <property type="component" value="Unassembled WGS sequence"/>
</dbReference>
<evidence type="ECO:0000313" key="3">
    <source>
        <dbReference type="Proteomes" id="UP001140513"/>
    </source>
</evidence>
<feature type="compositionally biased region" description="Polar residues" evidence="1">
    <location>
        <begin position="663"/>
        <end position="685"/>
    </location>
</feature>
<organism evidence="2 3">
    <name type="scientific">Didymosphaeria variabile</name>
    <dbReference type="NCBI Taxonomy" id="1932322"/>
    <lineage>
        <taxon>Eukaryota</taxon>
        <taxon>Fungi</taxon>
        <taxon>Dikarya</taxon>
        <taxon>Ascomycota</taxon>
        <taxon>Pezizomycotina</taxon>
        <taxon>Dothideomycetes</taxon>
        <taxon>Pleosporomycetidae</taxon>
        <taxon>Pleosporales</taxon>
        <taxon>Massarineae</taxon>
        <taxon>Didymosphaeriaceae</taxon>
        <taxon>Didymosphaeria</taxon>
    </lineage>
</organism>
<feature type="region of interest" description="Disordered" evidence="1">
    <location>
        <begin position="281"/>
        <end position="308"/>
    </location>
</feature>
<feature type="region of interest" description="Disordered" evidence="1">
    <location>
        <begin position="660"/>
        <end position="745"/>
    </location>
</feature>
<sequence length="763" mass="84118">MYFLRKLGFRSSSSSSSGYGYDDAQKTRDEKYFEQYSEQVEQMLKGECILVQFGENLESMSIKAGDINPNAKRLVRALHTYGPRDSSIKLAITLPEVSRSMYETYVSWGMSVEVTALTFKWGKLILLAQTTKLLEDAESHRKTLDSMAAKGEQCKYIKHLLFQPEDWSLLRKTVHAGARCDDPTRKVVAELLKRSDGLKELLRITGKELEQMGITLKETCVVEDIVDGIEVEPAVTRVDKNKTVTVSDAESVNNTEVASITAHEQAQDEDDDEWEILSINSSHSDEGSIACDSDDSEEEDPPVAEPAVDADHWVVAPQSLAEEKPECQTDESNSSSHKYGPKTQVGNDSANDDANASTQSADDLAKQLRGLAVDEAAVSVEDVEEHDTCQEKDSEDKDGGVAIRKDFAPGYEGASPVETSENNSLSAEFDHAQYQQGTMIKCTVYTEAEMQSALAKLPGLKTSKWASTKQEKPPSPLNAEMITDLTEYMNSSTAVEKQLRNENGPTEAVGKLERDLAFAAKKEMSGLPSHPQLPVNSNADQAVPAERPTTADPNCFAGFVATKDLPRTVPASLTKVEADDKTENPVDEENEEVALPGVRRKVPGNRRQGHKRKVSEDVNLDGNAGREHARRHQTKGPTWNKKGEGLWTEYKKSALNALREKQVASTPASAYTTNRNSQASASTYLRQREEPDRQPEGVAGADAGRVTEGPPAASKEMKEDKKKDPEEWPENFAVGAPPRPKNRPETRVLVTLEKGAHYIDWNA</sequence>
<protein>
    <submittedName>
        <fullName evidence="2">Uncharacterized protein</fullName>
    </submittedName>
</protein>
<comment type="caution">
    <text evidence="2">The sequence shown here is derived from an EMBL/GenBank/DDBJ whole genome shotgun (WGS) entry which is preliminary data.</text>
</comment>
<keyword evidence="3" id="KW-1185">Reference proteome</keyword>
<accession>A0A9W8XFP6</accession>
<evidence type="ECO:0000313" key="2">
    <source>
        <dbReference type="EMBL" id="KAJ4348381.1"/>
    </source>
</evidence>
<feature type="compositionally biased region" description="Acidic residues" evidence="1">
    <location>
        <begin position="292"/>
        <end position="302"/>
    </location>
</feature>
<feature type="compositionally biased region" description="Basic and acidic residues" evidence="1">
    <location>
        <begin position="715"/>
        <end position="726"/>
    </location>
</feature>
<dbReference type="OrthoDB" id="3796207at2759"/>
<feature type="compositionally biased region" description="Basic residues" evidence="1">
    <location>
        <begin position="598"/>
        <end position="613"/>
    </location>
</feature>
<feature type="region of interest" description="Disordered" evidence="1">
    <location>
        <begin position="379"/>
        <end position="401"/>
    </location>
</feature>
<feature type="compositionally biased region" description="Basic and acidic residues" evidence="1">
    <location>
        <begin position="386"/>
        <end position="401"/>
    </location>
</feature>
<feature type="region of interest" description="Disordered" evidence="1">
    <location>
        <begin position="577"/>
        <end position="644"/>
    </location>
</feature>
<dbReference type="GeneID" id="80913285"/>
<gene>
    <name evidence="2" type="ORF">N0V89_009755</name>
</gene>
<feature type="compositionally biased region" description="Polar residues" evidence="1">
    <location>
        <begin position="344"/>
        <end position="360"/>
    </location>
</feature>
<feature type="region of interest" description="Disordered" evidence="1">
    <location>
        <begin position="526"/>
        <end position="550"/>
    </location>
</feature>
<reference evidence="2" key="1">
    <citation type="submission" date="2022-10" db="EMBL/GenBank/DDBJ databases">
        <title>Tapping the CABI collections for fungal endophytes: first genome assemblies for Collariella, Neodidymelliopsis, Ascochyta clinopodiicola, Didymella pomorum, Didymosphaeria variabile, Neocosmospora piperis and Neocucurbitaria cava.</title>
        <authorList>
            <person name="Hill R."/>
        </authorList>
    </citation>
    <scope>NUCLEOTIDE SEQUENCE</scope>
    <source>
        <strain evidence="2">IMI 356815</strain>
    </source>
</reference>
<feature type="compositionally biased region" description="Basic and acidic residues" evidence="1">
    <location>
        <begin position="686"/>
        <end position="695"/>
    </location>
</feature>
<name>A0A9W8XFP6_9PLEO</name>
<dbReference type="AlphaFoldDB" id="A0A9W8XFP6"/>
<dbReference type="RefSeq" id="XP_056067769.1">
    <property type="nucleotide sequence ID" value="XM_056218504.1"/>
</dbReference>
<proteinExistence type="predicted"/>
<evidence type="ECO:0000256" key="1">
    <source>
        <dbReference type="SAM" id="MobiDB-lite"/>
    </source>
</evidence>